<evidence type="ECO:0000256" key="6">
    <source>
        <dbReference type="RuleBase" id="RU364113"/>
    </source>
</evidence>
<dbReference type="PANTHER" id="PTHR43327:SF2">
    <property type="entry name" value="MODULATOR OF FTSH PROTEASE HFLK"/>
    <property type="match status" value="1"/>
</dbReference>
<dbReference type="Gene3D" id="3.30.479.30">
    <property type="entry name" value="Band 7 domain"/>
    <property type="match status" value="1"/>
</dbReference>
<dbReference type="Proteomes" id="UP000001572">
    <property type="component" value="Chromosome"/>
</dbReference>
<name>A6TSS6_ALKMQ</name>
<feature type="transmembrane region" description="Helical" evidence="6">
    <location>
        <begin position="12"/>
        <end position="33"/>
    </location>
</feature>
<dbReference type="InterPro" id="IPR036013">
    <property type="entry name" value="Band_7/SPFH_dom_sf"/>
</dbReference>
<keyword evidence="9" id="KW-1185">Reference proteome</keyword>
<dbReference type="KEGG" id="amt:Amet_3104"/>
<dbReference type="PANTHER" id="PTHR43327">
    <property type="entry name" value="STOMATIN-LIKE PROTEIN 2, MITOCHONDRIAL"/>
    <property type="match status" value="1"/>
</dbReference>
<evidence type="ECO:0000313" key="8">
    <source>
        <dbReference type="EMBL" id="ABR49244.1"/>
    </source>
</evidence>
<dbReference type="EMBL" id="CP000724">
    <property type="protein sequence ID" value="ABR49244.1"/>
    <property type="molecule type" value="Genomic_DNA"/>
</dbReference>
<dbReference type="NCBIfam" id="TIGR01933">
    <property type="entry name" value="hflK"/>
    <property type="match status" value="1"/>
</dbReference>
<comment type="function">
    <text evidence="6">HflC and HflK could encode or regulate a protease.</text>
</comment>
<proteinExistence type="inferred from homology"/>
<evidence type="ECO:0000259" key="7">
    <source>
        <dbReference type="SMART" id="SM00244"/>
    </source>
</evidence>
<reference evidence="9" key="1">
    <citation type="journal article" date="2016" name="Genome Announc.">
        <title>Complete genome sequence of Alkaliphilus metalliredigens strain QYMF, an alkaliphilic and metal-reducing bacterium isolated from borax-contaminated leachate ponds.</title>
        <authorList>
            <person name="Hwang C."/>
            <person name="Copeland A."/>
            <person name="Lucas S."/>
            <person name="Lapidus A."/>
            <person name="Barry K."/>
            <person name="Detter J.C."/>
            <person name="Glavina Del Rio T."/>
            <person name="Hammon N."/>
            <person name="Israni S."/>
            <person name="Dalin E."/>
            <person name="Tice H."/>
            <person name="Pitluck S."/>
            <person name="Chertkov O."/>
            <person name="Brettin T."/>
            <person name="Bruce D."/>
            <person name="Han C."/>
            <person name="Schmutz J."/>
            <person name="Larimer F."/>
            <person name="Land M.L."/>
            <person name="Hauser L."/>
            <person name="Kyrpides N."/>
            <person name="Mikhailova N."/>
            <person name="Ye Q."/>
            <person name="Zhou J."/>
            <person name="Richardson P."/>
            <person name="Fields M.W."/>
        </authorList>
    </citation>
    <scope>NUCLEOTIDE SEQUENCE [LARGE SCALE GENOMIC DNA]</scope>
    <source>
        <strain evidence="9">QYMF</strain>
    </source>
</reference>
<evidence type="ECO:0000256" key="3">
    <source>
        <dbReference type="ARBA" id="ARBA00022692"/>
    </source>
</evidence>
<keyword evidence="3 6" id="KW-0812">Transmembrane</keyword>
<accession>A6TSS6</accession>
<dbReference type="SUPFAM" id="SSF117892">
    <property type="entry name" value="Band 7/SPFH domain"/>
    <property type="match status" value="1"/>
</dbReference>
<dbReference type="SMART" id="SM00244">
    <property type="entry name" value="PHB"/>
    <property type="match status" value="1"/>
</dbReference>
<dbReference type="GO" id="GO:0016020">
    <property type="term" value="C:membrane"/>
    <property type="evidence" value="ECO:0007669"/>
    <property type="project" value="UniProtKB-SubCell"/>
</dbReference>
<dbReference type="HOGENOM" id="CLU_039173_0_1_9"/>
<gene>
    <name evidence="8" type="ordered locus">Amet_3104</name>
</gene>
<comment type="subunit">
    <text evidence="6">HflC and HflK may interact to form a multimeric complex.</text>
</comment>
<evidence type="ECO:0000256" key="2">
    <source>
        <dbReference type="ARBA" id="ARBA00006971"/>
    </source>
</evidence>
<keyword evidence="5 6" id="KW-0472">Membrane</keyword>
<protein>
    <recommendedName>
        <fullName evidence="6">Protein HflK</fullName>
    </recommendedName>
</protein>
<evidence type="ECO:0000256" key="1">
    <source>
        <dbReference type="ARBA" id="ARBA00004370"/>
    </source>
</evidence>
<dbReference type="STRING" id="293826.Amet_3104"/>
<keyword evidence="4 6" id="KW-1133">Transmembrane helix</keyword>
<dbReference type="Pfam" id="PF01145">
    <property type="entry name" value="Band_7"/>
    <property type="match status" value="1"/>
</dbReference>
<dbReference type="InterPro" id="IPR001107">
    <property type="entry name" value="Band_7"/>
</dbReference>
<dbReference type="InterPro" id="IPR050710">
    <property type="entry name" value="Band7/mec-2_domain"/>
</dbReference>
<dbReference type="InterPro" id="IPR010201">
    <property type="entry name" value="HflK"/>
</dbReference>
<comment type="subcellular location">
    <subcellularLocation>
        <location evidence="1 6">Membrane</location>
    </subcellularLocation>
</comment>
<comment type="similarity">
    <text evidence="2 6">Belongs to the band 7/mec-2 family. HflK subfamily.</text>
</comment>
<dbReference type="CDD" id="cd03404">
    <property type="entry name" value="SPFH_HflK"/>
    <property type="match status" value="1"/>
</dbReference>
<dbReference type="RefSeq" id="WP_012064210.1">
    <property type="nucleotide sequence ID" value="NC_009633.1"/>
</dbReference>
<evidence type="ECO:0000313" key="9">
    <source>
        <dbReference type="Proteomes" id="UP000001572"/>
    </source>
</evidence>
<sequence length="321" mass="36231">MVELNSNKLANIISGIVILSVVGIWFVLGFYTLGSGEEAVVTRFGEHDRTVTKAGINWRPLLIDNVYKVNVNELHRLEFGFRTRSEGSSSTNTEYSSVEKESLMLTGDGNLINVEAILQYRIIDSASYTFEVDNQSETVRIAGESAIRRTVANHNLDSVMTENRLLVEQEIREELQEIVNLYKLGMMVEDVRLQDVNPPDGEVGEAFHDVIRARDDKRSAINEAEGYRNEIIPVARGEAAQEINRALAYKEDRIARARGDASEFNQILERYQSGKEVTRTRMYLETLEEVLPGIDKYIMDGKDNTMVLPFSNILGNSQGEM</sequence>
<dbReference type="eggNOG" id="COG0330">
    <property type="taxonomic scope" value="Bacteria"/>
</dbReference>
<dbReference type="AlphaFoldDB" id="A6TSS6"/>
<organism evidence="8 9">
    <name type="scientific">Alkaliphilus metalliredigens (strain QYMF)</name>
    <dbReference type="NCBI Taxonomy" id="293826"/>
    <lineage>
        <taxon>Bacteria</taxon>
        <taxon>Bacillati</taxon>
        <taxon>Bacillota</taxon>
        <taxon>Clostridia</taxon>
        <taxon>Peptostreptococcales</taxon>
        <taxon>Natronincolaceae</taxon>
        <taxon>Alkaliphilus</taxon>
    </lineage>
</organism>
<evidence type="ECO:0000256" key="5">
    <source>
        <dbReference type="ARBA" id="ARBA00023136"/>
    </source>
</evidence>
<evidence type="ECO:0000256" key="4">
    <source>
        <dbReference type="ARBA" id="ARBA00022989"/>
    </source>
</evidence>
<feature type="domain" description="Band 7" evidence="7">
    <location>
        <begin position="28"/>
        <end position="211"/>
    </location>
</feature>